<evidence type="ECO:0000313" key="2">
    <source>
        <dbReference type="Proteomes" id="UP001372338"/>
    </source>
</evidence>
<reference evidence="1 2" key="1">
    <citation type="submission" date="2024-01" db="EMBL/GenBank/DDBJ databases">
        <title>The genomes of 5 underutilized Papilionoideae crops provide insights into root nodulation and disease resistanc.</title>
        <authorList>
            <person name="Yuan L."/>
        </authorList>
    </citation>
    <scope>NUCLEOTIDE SEQUENCE [LARGE SCALE GENOMIC DNA]</scope>
    <source>
        <strain evidence="1">ZHUSHIDOU_FW_LH</strain>
        <tissue evidence="1">Leaf</tissue>
    </source>
</reference>
<protein>
    <submittedName>
        <fullName evidence="1">Uncharacterized protein</fullName>
    </submittedName>
</protein>
<dbReference type="EMBL" id="JAYWIO010000003">
    <property type="protein sequence ID" value="KAK7274787.1"/>
    <property type="molecule type" value="Genomic_DNA"/>
</dbReference>
<keyword evidence="2" id="KW-1185">Reference proteome</keyword>
<proteinExistence type="predicted"/>
<dbReference type="Proteomes" id="UP001372338">
    <property type="component" value="Unassembled WGS sequence"/>
</dbReference>
<name>A0AAN9FEE0_CROPI</name>
<gene>
    <name evidence="1" type="ORF">RIF29_15886</name>
</gene>
<comment type="caution">
    <text evidence="1">The sequence shown here is derived from an EMBL/GenBank/DDBJ whole genome shotgun (WGS) entry which is preliminary data.</text>
</comment>
<organism evidence="1 2">
    <name type="scientific">Crotalaria pallida</name>
    <name type="common">Smooth rattlebox</name>
    <name type="synonym">Crotalaria striata</name>
    <dbReference type="NCBI Taxonomy" id="3830"/>
    <lineage>
        <taxon>Eukaryota</taxon>
        <taxon>Viridiplantae</taxon>
        <taxon>Streptophyta</taxon>
        <taxon>Embryophyta</taxon>
        <taxon>Tracheophyta</taxon>
        <taxon>Spermatophyta</taxon>
        <taxon>Magnoliopsida</taxon>
        <taxon>eudicotyledons</taxon>
        <taxon>Gunneridae</taxon>
        <taxon>Pentapetalae</taxon>
        <taxon>rosids</taxon>
        <taxon>fabids</taxon>
        <taxon>Fabales</taxon>
        <taxon>Fabaceae</taxon>
        <taxon>Papilionoideae</taxon>
        <taxon>50 kb inversion clade</taxon>
        <taxon>genistoids sensu lato</taxon>
        <taxon>core genistoids</taxon>
        <taxon>Crotalarieae</taxon>
        <taxon>Crotalaria</taxon>
    </lineage>
</organism>
<accession>A0AAN9FEE0</accession>
<sequence>MNEQKWSNNGLESLEELQGLGVAVPILSELGKQTCVEFKGDLGWALEVASSCRKIIEENASRSSRMGPIRDPAEDARELWRMGKELGLLSVEGDEMMVRRLTEMEMKDMGIDVQNGKT</sequence>
<dbReference type="AlphaFoldDB" id="A0AAN9FEE0"/>
<evidence type="ECO:0000313" key="1">
    <source>
        <dbReference type="EMBL" id="KAK7274787.1"/>
    </source>
</evidence>